<proteinExistence type="predicted"/>
<organism evidence="2 3">
    <name type="scientific">Jatropha curcas</name>
    <name type="common">Barbados nut</name>
    <dbReference type="NCBI Taxonomy" id="180498"/>
    <lineage>
        <taxon>Eukaryota</taxon>
        <taxon>Viridiplantae</taxon>
        <taxon>Streptophyta</taxon>
        <taxon>Embryophyta</taxon>
        <taxon>Tracheophyta</taxon>
        <taxon>Spermatophyta</taxon>
        <taxon>Magnoliopsida</taxon>
        <taxon>eudicotyledons</taxon>
        <taxon>Gunneridae</taxon>
        <taxon>Pentapetalae</taxon>
        <taxon>rosids</taxon>
        <taxon>fabids</taxon>
        <taxon>Malpighiales</taxon>
        <taxon>Euphorbiaceae</taxon>
        <taxon>Crotonoideae</taxon>
        <taxon>Jatropheae</taxon>
        <taxon>Jatropha</taxon>
    </lineage>
</organism>
<reference evidence="2 3" key="1">
    <citation type="journal article" date="2014" name="PLoS ONE">
        <title>Global Analysis of Gene Expression Profiles in Physic Nut (Jatropha curcas L.) Seedlings Exposed to Salt Stress.</title>
        <authorList>
            <person name="Zhang L."/>
            <person name="Zhang C."/>
            <person name="Wu P."/>
            <person name="Chen Y."/>
            <person name="Li M."/>
            <person name="Jiang H."/>
            <person name="Wu G."/>
        </authorList>
    </citation>
    <scope>NUCLEOTIDE SEQUENCE [LARGE SCALE GENOMIC DNA]</scope>
    <source>
        <strain evidence="3">cv. GZQX0401</strain>
        <tissue evidence="2">Young leaves</tissue>
    </source>
</reference>
<evidence type="ECO:0000313" key="2">
    <source>
        <dbReference type="EMBL" id="KDP26989.1"/>
    </source>
</evidence>
<accession>A0A067K597</accession>
<feature type="coiled-coil region" evidence="1">
    <location>
        <begin position="198"/>
        <end position="225"/>
    </location>
</feature>
<evidence type="ECO:0000313" key="3">
    <source>
        <dbReference type="Proteomes" id="UP000027138"/>
    </source>
</evidence>
<evidence type="ECO:0000256" key="1">
    <source>
        <dbReference type="SAM" id="Coils"/>
    </source>
</evidence>
<sequence>MNLPKMWIRGGRTRGRKENVRITDVPSDIERANYWMNGPKKSKSSKMAKVAKAMKKKTVVEGWRKEVPFEVPGTQPVDVDITVKVTPFKLPPSSPTVEPPRKMQRETNVPALPHIPPTHSRSLDIQGYFMHEDGANCSLQDDGPRREISRNCLFPTDSRYYKHLDDVATRDLLNQCLFQAMNANSMHFARISKFKPGYIEMEIKKNQMEDALKSAEVSRREQEAQHKAEIVA</sequence>
<name>A0A067K597_JATCU</name>
<dbReference type="Proteomes" id="UP000027138">
    <property type="component" value="Unassembled WGS sequence"/>
</dbReference>
<dbReference type="AlphaFoldDB" id="A0A067K597"/>
<keyword evidence="3" id="KW-1185">Reference proteome</keyword>
<dbReference type="EMBL" id="KK914882">
    <property type="protein sequence ID" value="KDP26989.1"/>
    <property type="molecule type" value="Genomic_DNA"/>
</dbReference>
<gene>
    <name evidence="2" type="ORF">JCGZ_22181</name>
</gene>
<keyword evidence="1" id="KW-0175">Coiled coil</keyword>
<protein>
    <submittedName>
        <fullName evidence="2">Uncharacterized protein</fullName>
    </submittedName>
</protein>